<dbReference type="PANTHER" id="PTHR11102">
    <property type="entry name" value="SEL-1-LIKE PROTEIN"/>
    <property type="match status" value="1"/>
</dbReference>
<dbReference type="AlphaFoldDB" id="A0AAW3IAG8"/>
<dbReference type="SUPFAM" id="SSF81901">
    <property type="entry name" value="HCP-like"/>
    <property type="match status" value="1"/>
</dbReference>
<dbReference type="InterPro" id="IPR050767">
    <property type="entry name" value="Sel1_AlgK"/>
</dbReference>
<dbReference type="Gene3D" id="1.25.40.10">
    <property type="entry name" value="Tetratricopeptide repeat domain"/>
    <property type="match status" value="1"/>
</dbReference>
<sequence length="242" mass="26062">MPPLLACLMAVASPPPALAFFDIDDLSAASTEAPPKDAVYYRSQVNRAEKGSVNAMVQLGQIFERGEFVPIDPARAGQWYRKAAERGSKQGRAALARLGKPGTKPPSSSLADVVEYRAALGDIEANFRMGTFREVGYGVHASESLAIQHYKKAAQAGHADAIATLRQLVGESTSYRERTPPGDDSAKEYALKQAAYGGNADALFAMAQRSEYVGTRTDMFKAAAERGHDGAIKWLRSHDDGQ</sequence>
<name>A0AAW3IAG8_9BURK</name>
<dbReference type="InterPro" id="IPR011990">
    <property type="entry name" value="TPR-like_helical_dom_sf"/>
</dbReference>
<dbReference type="Proteomes" id="UP000037511">
    <property type="component" value="Unassembled WGS sequence"/>
</dbReference>
<evidence type="ECO:0000313" key="2">
    <source>
        <dbReference type="EMBL" id="KNE29016.1"/>
    </source>
</evidence>
<keyword evidence="1" id="KW-0732">Signal</keyword>
<proteinExistence type="predicted"/>
<evidence type="ECO:0000313" key="3">
    <source>
        <dbReference type="Proteomes" id="UP000037511"/>
    </source>
</evidence>
<dbReference type="PANTHER" id="PTHR11102:SF160">
    <property type="entry name" value="ERAD-ASSOCIATED E3 UBIQUITIN-PROTEIN LIGASE COMPONENT HRD3"/>
    <property type="match status" value="1"/>
</dbReference>
<comment type="caution">
    <text evidence="2">The sequence shown here is derived from an EMBL/GenBank/DDBJ whole genome shotgun (WGS) entry which is preliminary data.</text>
</comment>
<feature type="chain" id="PRO_5043643787" description="Sel1 repeat family protein" evidence="1">
    <location>
        <begin position="20"/>
        <end position="242"/>
    </location>
</feature>
<organism evidence="2 3">
    <name type="scientific">Achromobacter spanius</name>
    <dbReference type="NCBI Taxonomy" id="217203"/>
    <lineage>
        <taxon>Bacteria</taxon>
        <taxon>Pseudomonadati</taxon>
        <taxon>Pseudomonadota</taxon>
        <taxon>Betaproteobacteria</taxon>
        <taxon>Burkholderiales</taxon>
        <taxon>Alcaligenaceae</taxon>
        <taxon>Achromobacter</taxon>
    </lineage>
</organism>
<gene>
    <name evidence="2" type="ORF">AFM18_03990</name>
</gene>
<reference evidence="2 3" key="1">
    <citation type="submission" date="2015-07" db="EMBL/GenBank/DDBJ databases">
        <title>Draft genome of Achromobacter spanius.</title>
        <authorList>
            <person name="Wang X."/>
        </authorList>
    </citation>
    <scope>NUCLEOTIDE SEQUENCE [LARGE SCALE GENOMIC DNA]</scope>
    <source>
        <strain evidence="2 3">CGMCC9173</strain>
    </source>
</reference>
<dbReference type="EMBL" id="LGVG01000003">
    <property type="protein sequence ID" value="KNE29016.1"/>
    <property type="molecule type" value="Genomic_DNA"/>
</dbReference>
<evidence type="ECO:0000256" key="1">
    <source>
        <dbReference type="SAM" id="SignalP"/>
    </source>
</evidence>
<accession>A0AAW3IAG8</accession>
<dbReference type="SMART" id="SM00671">
    <property type="entry name" value="SEL1"/>
    <property type="match status" value="2"/>
</dbReference>
<protein>
    <recommendedName>
        <fullName evidence="4">Sel1 repeat family protein</fullName>
    </recommendedName>
</protein>
<evidence type="ECO:0008006" key="4">
    <source>
        <dbReference type="Google" id="ProtNLM"/>
    </source>
</evidence>
<dbReference type="InterPro" id="IPR006597">
    <property type="entry name" value="Sel1-like"/>
</dbReference>
<feature type="signal peptide" evidence="1">
    <location>
        <begin position="1"/>
        <end position="19"/>
    </location>
</feature>
<dbReference type="Pfam" id="PF08238">
    <property type="entry name" value="Sel1"/>
    <property type="match status" value="2"/>
</dbReference>